<dbReference type="HOGENOM" id="CLU_042319_5_1_1"/>
<dbReference type="RefSeq" id="XP_001269832.1">
    <property type="nucleotide sequence ID" value="XM_001269831.1"/>
</dbReference>
<evidence type="ECO:0000313" key="3">
    <source>
        <dbReference type="EMBL" id="EAW08406.1"/>
    </source>
</evidence>
<dbReference type="PANTHER" id="PTHR39460">
    <property type="entry name" value="EXPRESSED PROTEIN"/>
    <property type="match status" value="1"/>
</dbReference>
<dbReference type="OrthoDB" id="2564812at2759"/>
<keyword evidence="1" id="KW-0812">Transmembrane</keyword>
<dbReference type="Pfam" id="PF24855">
    <property type="entry name" value="DUF7729"/>
    <property type="match status" value="1"/>
</dbReference>
<dbReference type="GeneID" id="4700895"/>
<dbReference type="OMA" id="CLQASMD"/>
<dbReference type="EMBL" id="DS027059">
    <property type="protein sequence ID" value="EAW08406.1"/>
    <property type="molecule type" value="Genomic_DNA"/>
</dbReference>
<proteinExistence type="predicted"/>
<dbReference type="eggNOG" id="ENOG502S3AD">
    <property type="taxonomic scope" value="Eukaryota"/>
</dbReference>
<keyword evidence="1" id="KW-1133">Transmembrane helix</keyword>
<evidence type="ECO:0000313" key="4">
    <source>
        <dbReference type="Proteomes" id="UP000006701"/>
    </source>
</evidence>
<keyword evidence="1" id="KW-0472">Membrane</keyword>
<evidence type="ECO:0000256" key="1">
    <source>
        <dbReference type="SAM" id="Phobius"/>
    </source>
</evidence>
<dbReference type="AlphaFoldDB" id="A1CRY5"/>
<dbReference type="PANTHER" id="PTHR39460:SF1">
    <property type="entry name" value="C6 TRANSCRIPTION FACTOR"/>
    <property type="match status" value="1"/>
</dbReference>
<sequence length="405" mass="43843">MKLFIQSNLPGWGRIQCLQRSTTVNRRCRQPAKAIPTARYVILIALLMALIMSPLVSAFVIPDVAPPPTYGMLLPRTDAIRAPEIAAADRLDASYSDTLPFNGRAQEERFRYDRSWVLENKPSDETSKRPILVAPDEDNGDASNALSLPLVARSGTTSNDSLPTAFDTNLSTNFTTQSCPKFFNEFLSDSTVTKCHAISLLLHDSTSFFHTLTSAAATSHVLDLACAASVDQCKDTMARLATRLTTDDACGKDYKLGNPLVTDAYTAMVTYEPVYRATCLKNPTTKDYCFVDAATNTSSPQNLDAYSLPAGFALGSPYPTCNPCLQASMDIFSRWAQVDGQPLNRAYLPAAQTLNRRCGTNFANVNITVGSQNSAASVIGWAPADARFLGSVLAVSFAASLLGLF</sequence>
<name>A1CRY5_ASPCL</name>
<dbReference type="Proteomes" id="UP000006701">
    <property type="component" value="Unassembled WGS sequence"/>
</dbReference>
<dbReference type="VEuPathDB" id="FungiDB:ACLA_031390"/>
<protein>
    <recommendedName>
        <fullName evidence="2">DUF7729 domain-containing protein</fullName>
    </recommendedName>
</protein>
<feature type="domain" description="DUF7729" evidence="2">
    <location>
        <begin position="161"/>
        <end position="366"/>
    </location>
</feature>
<evidence type="ECO:0000259" key="2">
    <source>
        <dbReference type="Pfam" id="PF24855"/>
    </source>
</evidence>
<feature type="transmembrane region" description="Helical" evidence="1">
    <location>
        <begin position="40"/>
        <end position="61"/>
    </location>
</feature>
<dbReference type="KEGG" id="act:ACLA_031390"/>
<organism evidence="3 4">
    <name type="scientific">Aspergillus clavatus (strain ATCC 1007 / CBS 513.65 / DSM 816 / NCTC 3887 / NRRL 1 / QM 1276 / 107)</name>
    <dbReference type="NCBI Taxonomy" id="344612"/>
    <lineage>
        <taxon>Eukaryota</taxon>
        <taxon>Fungi</taxon>
        <taxon>Dikarya</taxon>
        <taxon>Ascomycota</taxon>
        <taxon>Pezizomycotina</taxon>
        <taxon>Eurotiomycetes</taxon>
        <taxon>Eurotiomycetidae</taxon>
        <taxon>Eurotiales</taxon>
        <taxon>Aspergillaceae</taxon>
        <taxon>Aspergillus</taxon>
        <taxon>Aspergillus subgen. Fumigati</taxon>
    </lineage>
</organism>
<reference evidence="3 4" key="1">
    <citation type="journal article" date="2008" name="PLoS Genet.">
        <title>Genomic islands in the pathogenic filamentous fungus Aspergillus fumigatus.</title>
        <authorList>
            <person name="Fedorova N.D."/>
            <person name="Khaldi N."/>
            <person name="Joardar V.S."/>
            <person name="Maiti R."/>
            <person name="Amedeo P."/>
            <person name="Anderson M.J."/>
            <person name="Crabtree J."/>
            <person name="Silva J.C."/>
            <person name="Badger J.H."/>
            <person name="Albarraq A."/>
            <person name="Angiuoli S."/>
            <person name="Bussey H."/>
            <person name="Bowyer P."/>
            <person name="Cotty P.J."/>
            <person name="Dyer P.S."/>
            <person name="Egan A."/>
            <person name="Galens K."/>
            <person name="Fraser-Liggett C.M."/>
            <person name="Haas B.J."/>
            <person name="Inman J.M."/>
            <person name="Kent R."/>
            <person name="Lemieux S."/>
            <person name="Malavazi I."/>
            <person name="Orvis J."/>
            <person name="Roemer T."/>
            <person name="Ronning C.M."/>
            <person name="Sundaram J.P."/>
            <person name="Sutton G."/>
            <person name="Turner G."/>
            <person name="Venter J.C."/>
            <person name="White O.R."/>
            <person name="Whitty B.R."/>
            <person name="Youngman P."/>
            <person name="Wolfe K.H."/>
            <person name="Goldman G.H."/>
            <person name="Wortman J.R."/>
            <person name="Jiang B."/>
            <person name="Denning D.W."/>
            <person name="Nierman W.C."/>
        </authorList>
    </citation>
    <scope>NUCLEOTIDE SEQUENCE [LARGE SCALE GENOMIC DNA]</scope>
    <source>
        <strain evidence="4">ATCC 1007 / CBS 513.65 / DSM 816 / NCTC 3887 / NRRL 1</strain>
    </source>
</reference>
<dbReference type="InterPro" id="IPR056146">
    <property type="entry name" value="DUF7729"/>
</dbReference>
<gene>
    <name evidence="3" type="ORF">ACLA_031390</name>
</gene>
<accession>A1CRY5</accession>
<keyword evidence="4" id="KW-1185">Reference proteome</keyword>